<keyword evidence="4" id="KW-0119">Carbohydrate metabolism</keyword>
<dbReference type="Gene3D" id="2.170.160.10">
    <property type="entry name" value="Endo-1,4-beta-glucanase f. Domain 2"/>
    <property type="match status" value="1"/>
</dbReference>
<feature type="active site" description="Nucleophile" evidence="7">
    <location>
        <position position="439"/>
    </location>
</feature>
<dbReference type="Gene3D" id="1.50.10.10">
    <property type="match status" value="1"/>
</dbReference>
<dbReference type="SMART" id="SM00637">
    <property type="entry name" value="CBD_II"/>
    <property type="match status" value="1"/>
</dbReference>
<dbReference type="InterPro" id="IPR000556">
    <property type="entry name" value="Glyco_hydro_48F"/>
</dbReference>
<accession>A0A0P6YL96</accession>
<dbReference type="InterPro" id="IPR012341">
    <property type="entry name" value="6hp_glycosidase-like_sf"/>
</dbReference>
<dbReference type="InterPro" id="IPR008965">
    <property type="entry name" value="CBM2/CBM3_carb-bd_dom_sf"/>
</dbReference>
<feature type="region of interest" description="Disordered" evidence="8">
    <location>
        <begin position="140"/>
        <end position="217"/>
    </location>
</feature>
<keyword evidence="5" id="KW-0326">Glycosidase</keyword>
<keyword evidence="6" id="KW-0624">Polysaccharide degradation</keyword>
<dbReference type="SUPFAM" id="SSF48208">
    <property type="entry name" value="Six-hairpin glycosidases"/>
    <property type="match status" value="1"/>
</dbReference>
<dbReference type="PROSITE" id="PS51173">
    <property type="entry name" value="CBM2"/>
    <property type="match status" value="1"/>
</dbReference>
<keyword evidence="3" id="KW-0136">Cellulose degradation</keyword>
<feature type="compositionally biased region" description="Low complexity" evidence="8">
    <location>
        <begin position="140"/>
        <end position="205"/>
    </location>
</feature>
<dbReference type="InterPro" id="IPR012291">
    <property type="entry name" value="CBM2_carb-bd_dom_sf"/>
</dbReference>
<dbReference type="InterPro" id="IPR027390">
    <property type="entry name" value="Endoglucanase_F_dom3"/>
</dbReference>
<evidence type="ECO:0000256" key="1">
    <source>
        <dbReference type="ARBA" id="ARBA00022729"/>
    </source>
</evidence>
<evidence type="ECO:0000256" key="3">
    <source>
        <dbReference type="ARBA" id="ARBA00023001"/>
    </source>
</evidence>
<evidence type="ECO:0000259" key="9">
    <source>
        <dbReference type="PROSITE" id="PS51173"/>
    </source>
</evidence>
<keyword evidence="1" id="KW-0732">Signal</keyword>
<dbReference type="RefSeq" id="WP_054535099.1">
    <property type="nucleotide sequence ID" value="NZ_LGKP01000022.1"/>
</dbReference>
<dbReference type="OrthoDB" id="33861at2"/>
<feature type="active site" description="Proton donor" evidence="7">
    <location>
        <position position="267"/>
    </location>
</feature>
<evidence type="ECO:0000256" key="2">
    <source>
        <dbReference type="ARBA" id="ARBA00022801"/>
    </source>
</evidence>
<dbReference type="Gene3D" id="4.10.870.10">
    <property type="entry name" value="Endo-1,4-beta-glucanase f. Domain 3"/>
    <property type="match status" value="1"/>
</dbReference>
<dbReference type="PRINTS" id="PR00844">
    <property type="entry name" value="GLHYDRLASE48"/>
</dbReference>
<dbReference type="GO" id="GO:0030247">
    <property type="term" value="F:polysaccharide binding"/>
    <property type="evidence" value="ECO:0007669"/>
    <property type="project" value="UniProtKB-UniRule"/>
</dbReference>
<keyword evidence="2" id="KW-0378">Hydrolase</keyword>
<evidence type="ECO:0000256" key="7">
    <source>
        <dbReference type="PIRSR" id="PIRSR600556-1"/>
    </source>
</evidence>
<gene>
    <name evidence="10" type="ORF">SE18_14090</name>
</gene>
<name>A0A0P6YL96_9CHLR</name>
<dbReference type="InterPro" id="IPR008928">
    <property type="entry name" value="6-hairpin_glycosidase_sf"/>
</dbReference>
<dbReference type="GO" id="GO:0030245">
    <property type="term" value="P:cellulose catabolic process"/>
    <property type="evidence" value="ECO:0007669"/>
    <property type="project" value="UniProtKB-KW"/>
</dbReference>
<dbReference type="STRING" id="70996.SE18_14090"/>
<dbReference type="PATRIC" id="fig|70996.4.peg.3446"/>
<dbReference type="AlphaFoldDB" id="A0A0P6YL96"/>
<dbReference type="GO" id="GO:0008810">
    <property type="term" value="F:cellulase activity"/>
    <property type="evidence" value="ECO:0007669"/>
    <property type="project" value="InterPro"/>
</dbReference>
<comment type="caution">
    <text evidence="10">The sequence shown here is derived from an EMBL/GenBank/DDBJ whole genome shotgun (WGS) entry which is preliminary data.</text>
</comment>
<dbReference type="Pfam" id="PF02011">
    <property type="entry name" value="Glyco_hydro_48"/>
    <property type="match status" value="1"/>
</dbReference>
<evidence type="ECO:0000256" key="4">
    <source>
        <dbReference type="ARBA" id="ARBA00023277"/>
    </source>
</evidence>
<feature type="domain" description="CBM2" evidence="9">
    <location>
        <begin position="30"/>
        <end position="139"/>
    </location>
</feature>
<evidence type="ECO:0000313" key="11">
    <source>
        <dbReference type="Proteomes" id="UP000050277"/>
    </source>
</evidence>
<protein>
    <submittedName>
        <fullName evidence="10">Endoglucanase</fullName>
    </submittedName>
</protein>
<organism evidence="10 11">
    <name type="scientific">Herpetosiphon geysericola</name>
    <dbReference type="NCBI Taxonomy" id="70996"/>
    <lineage>
        <taxon>Bacteria</taxon>
        <taxon>Bacillati</taxon>
        <taxon>Chloroflexota</taxon>
        <taxon>Chloroflexia</taxon>
        <taxon>Herpetosiphonales</taxon>
        <taxon>Herpetosiphonaceae</taxon>
        <taxon>Herpetosiphon</taxon>
    </lineage>
</organism>
<reference evidence="10 11" key="1">
    <citation type="submission" date="2015-07" db="EMBL/GenBank/DDBJ databases">
        <title>Whole genome sequence of Herpetosiphon geysericola DSM 7119.</title>
        <authorList>
            <person name="Hemp J."/>
            <person name="Ward L.M."/>
            <person name="Pace L.A."/>
            <person name="Fischer W.W."/>
        </authorList>
    </citation>
    <scope>NUCLEOTIDE SEQUENCE [LARGE SCALE GENOMIC DNA]</scope>
    <source>
        <strain evidence="10 11">DSM 7119</strain>
    </source>
</reference>
<dbReference type="InterPro" id="IPR001919">
    <property type="entry name" value="CBD2"/>
</dbReference>
<dbReference type="Proteomes" id="UP000050277">
    <property type="component" value="Unassembled WGS sequence"/>
</dbReference>
<dbReference type="Gene3D" id="2.60.40.290">
    <property type="match status" value="1"/>
</dbReference>
<evidence type="ECO:0000313" key="10">
    <source>
        <dbReference type="EMBL" id="KPL86017.1"/>
    </source>
</evidence>
<proteinExistence type="predicted"/>
<keyword evidence="11" id="KW-1185">Reference proteome</keyword>
<dbReference type="EMBL" id="LGKP01000022">
    <property type="protein sequence ID" value="KPL86017.1"/>
    <property type="molecule type" value="Genomic_DNA"/>
</dbReference>
<dbReference type="InterPro" id="IPR023309">
    <property type="entry name" value="Endo-1-4-beta-glucanase_dom2"/>
</dbReference>
<evidence type="ECO:0000256" key="6">
    <source>
        <dbReference type="ARBA" id="ARBA00023326"/>
    </source>
</evidence>
<sequence>MSRHYYARGAMLLALLTMIGGLLTTHNAKPTAAAASCVVTYRVPNQWGNGFLGDVNIQNNGAALSSWTLSWTFAGNQQISNLWNGVVSQTGNQVTVSNAGWNGAISSGGAVNVGFQGTYSGANALPTVFTLNGVVCGENTPTPTSGPTNTSVPPTATTRPTNTVVVPPTNTAVPPTATTRPTNTTVPPTATNGPTSTPRPTNTPTVVPPTSTPTLPGDDTYDQRFLELYAELKNPANGYFSAEGVPYHSIETLIVEAPDYGHETTSEAYSYWLWLEAMYGEATGNWQPLADAWRNMEMYIIPTSQDQPSSGSYNANSPATYAGEWELPSQYPSQLQTNVSVGQDPIAAELRSAYGTSDVYGMHWLLDVDNWYGYGRRGDGTSKPSYINTFQRGAQESVWETVPHPSWESFNDGGPNGFLDLFTGDASYARQWRYTNAPDADARAVQAIYWAKVWADEQGGSPIVNGLVTKASKMGDYLRYAFFDKYFKQIGCKSTSCPAGSGYNSAHYLLSWYYAWGGSIGNGGGWAWRIGSSHNHFGYQNPMAAWILGSQPAFKPASPNGARDWNTSLTRQIEFYTWLQSSEGAIAGGATNSWNGRYETPPAGTSTFYNMAYDEKPVYHDPASNTWFGFQAWSMERVAEYYYASGDVKAKNVLDKWVTWALANTTLTSNGSYEIPSTLAWTGQPATWNASNPAANTNLHVTVVDKTQDVGVAAAYAKTLMYYSAATKRYGTQHVASQTMAKELIDRMWTEYRDDKGVANPETRRDYNRFDDPVSVPNGWTGTMANGDPINNSSTFLSIRTKYEDDPAFPAVQAYLNGGPAPTFTYHRFWAQADIAMAYAEYDRLFQ</sequence>
<dbReference type="Pfam" id="PF00553">
    <property type="entry name" value="CBM_2"/>
    <property type="match status" value="1"/>
</dbReference>
<evidence type="ECO:0000256" key="5">
    <source>
        <dbReference type="ARBA" id="ARBA00023295"/>
    </source>
</evidence>
<dbReference type="SUPFAM" id="SSF49384">
    <property type="entry name" value="Carbohydrate-binding domain"/>
    <property type="match status" value="1"/>
</dbReference>
<evidence type="ECO:0000256" key="8">
    <source>
        <dbReference type="SAM" id="MobiDB-lite"/>
    </source>
</evidence>